<feature type="compositionally biased region" description="Basic and acidic residues" evidence="2">
    <location>
        <begin position="14"/>
        <end position="24"/>
    </location>
</feature>
<reference evidence="4 5" key="1">
    <citation type="journal article" date="2012" name="PLoS Pathog.">
        <title>Diverse lifestyles and strategies of plant pathogenesis encoded in the genomes of eighteen Dothideomycetes fungi.</title>
        <authorList>
            <person name="Ohm R.A."/>
            <person name="Feau N."/>
            <person name="Henrissat B."/>
            <person name="Schoch C.L."/>
            <person name="Horwitz B.A."/>
            <person name="Barry K.W."/>
            <person name="Condon B.J."/>
            <person name="Copeland A.C."/>
            <person name="Dhillon B."/>
            <person name="Glaser F."/>
            <person name="Hesse C.N."/>
            <person name="Kosti I."/>
            <person name="LaButti K."/>
            <person name="Lindquist E.A."/>
            <person name="Lucas S."/>
            <person name="Salamov A.A."/>
            <person name="Bradshaw R.E."/>
            <person name="Ciuffetti L."/>
            <person name="Hamelin R.C."/>
            <person name="Kema G.H.J."/>
            <person name="Lawrence C."/>
            <person name="Scott J.A."/>
            <person name="Spatafora J.W."/>
            <person name="Turgeon B.G."/>
            <person name="de Wit P.J.G.M."/>
            <person name="Zhong S."/>
            <person name="Goodwin S.B."/>
            <person name="Grigoriev I.V."/>
        </authorList>
    </citation>
    <scope>NUCLEOTIDE SEQUENCE [LARGE SCALE GENOMIC DNA]</scope>
    <source>
        <strain evidence="4 5">UAMH 10762</strain>
    </source>
</reference>
<dbReference type="InterPro" id="IPR045063">
    <property type="entry name" value="Dynamin_N"/>
</dbReference>
<dbReference type="Gene3D" id="3.40.50.300">
    <property type="entry name" value="P-loop containing nucleotide triphosphate hydrolases"/>
    <property type="match status" value="2"/>
</dbReference>
<dbReference type="HOGENOM" id="CLU_010389_1_0_1"/>
<keyword evidence="5" id="KW-1185">Reference proteome</keyword>
<feature type="domain" description="Dynamin N-terminal" evidence="3">
    <location>
        <begin position="105"/>
        <end position="345"/>
    </location>
</feature>
<gene>
    <name evidence="4" type="ORF">BAUCODRAFT_122676</name>
</gene>
<evidence type="ECO:0000313" key="4">
    <source>
        <dbReference type="EMBL" id="EMC96700.1"/>
    </source>
</evidence>
<dbReference type="Pfam" id="PF00350">
    <property type="entry name" value="Dynamin_N"/>
    <property type="match status" value="1"/>
</dbReference>
<dbReference type="Proteomes" id="UP000011761">
    <property type="component" value="Unassembled WGS sequence"/>
</dbReference>
<dbReference type="eggNOG" id="ENOG502SJYS">
    <property type="taxonomic scope" value="Eukaryota"/>
</dbReference>
<proteinExistence type="predicted"/>
<evidence type="ECO:0000256" key="2">
    <source>
        <dbReference type="SAM" id="MobiDB-lite"/>
    </source>
</evidence>
<evidence type="ECO:0000259" key="3">
    <source>
        <dbReference type="Pfam" id="PF00350"/>
    </source>
</evidence>
<dbReference type="PANTHER" id="PTHR36681">
    <property type="entry name" value="NUCLEAR GTPASE, GERMINAL CENTER-ASSOCIATED, TANDEM DUPLICATE 3"/>
    <property type="match status" value="1"/>
</dbReference>
<dbReference type="SUPFAM" id="SSF52540">
    <property type="entry name" value="P-loop containing nucleoside triphosphate hydrolases"/>
    <property type="match status" value="1"/>
</dbReference>
<name>M2NCR3_BAUPA</name>
<dbReference type="InterPro" id="IPR027417">
    <property type="entry name" value="P-loop_NTPase"/>
</dbReference>
<accession>M2NCR3</accession>
<feature type="coiled-coil region" evidence="1">
    <location>
        <begin position="397"/>
        <end position="424"/>
    </location>
</feature>
<dbReference type="RefSeq" id="XP_007676643.1">
    <property type="nucleotide sequence ID" value="XM_007678453.1"/>
</dbReference>
<dbReference type="OrthoDB" id="5427350at2759"/>
<dbReference type="PANTHER" id="PTHR36681:SF3">
    <property type="entry name" value="NUCLEAR GTPASE, GERMINAL CENTER-ASSOCIATED, TANDEM DUPLICATE 3"/>
    <property type="match status" value="1"/>
</dbReference>
<dbReference type="KEGG" id="bcom:BAUCODRAFT_122676"/>
<dbReference type="EMBL" id="KB445555">
    <property type="protein sequence ID" value="EMC96700.1"/>
    <property type="molecule type" value="Genomic_DNA"/>
</dbReference>
<protein>
    <recommendedName>
        <fullName evidence="3">Dynamin N-terminal domain-containing protein</fullName>
    </recommendedName>
</protein>
<evidence type="ECO:0000313" key="5">
    <source>
        <dbReference type="Proteomes" id="UP000011761"/>
    </source>
</evidence>
<keyword evidence="1" id="KW-0175">Coiled coil</keyword>
<evidence type="ECO:0000256" key="1">
    <source>
        <dbReference type="SAM" id="Coils"/>
    </source>
</evidence>
<dbReference type="GeneID" id="19107710"/>
<dbReference type="OMA" id="TIIRCTT"/>
<organism evidence="4 5">
    <name type="scientific">Baudoinia panamericana (strain UAMH 10762)</name>
    <name type="common">Angels' share fungus</name>
    <name type="synonym">Baudoinia compniacensis (strain UAMH 10762)</name>
    <dbReference type="NCBI Taxonomy" id="717646"/>
    <lineage>
        <taxon>Eukaryota</taxon>
        <taxon>Fungi</taxon>
        <taxon>Dikarya</taxon>
        <taxon>Ascomycota</taxon>
        <taxon>Pezizomycotina</taxon>
        <taxon>Dothideomycetes</taxon>
        <taxon>Dothideomycetidae</taxon>
        <taxon>Mycosphaerellales</taxon>
        <taxon>Teratosphaeriaceae</taxon>
        <taxon>Baudoinia</taxon>
    </lineage>
</organism>
<sequence length="708" mass="80547">MKRTYDNMQADEGSGEHDYDHDDNAGENAEDDNGKVPPYDAKTEKLPNSPVFTPEFVNLKDRISELLKLLADPLKQTAYKDAFIDGLLQEVHDRTRSDFPEEVRIALIGSMKAGKSSVINSILSSGMIARQGDAGGSCTWVVQEFCYLLPTQQKPYAAEVHFFTQDERYAIVKALFADYYRHSPKDDDPTDGPKESDEVVEDHAIMRTTITAFRALFNDHKEFSSLCAASDFLSRGQSEDDEAITETLCEWTDELMAKGLRKDSVLRAEAATTQQLLWELAPYLYTVEERAGEPMVSIWPFVSHIKFGLDCELLKHNITLVDLPGLTDTNKTRVDNALKHQRQCTHYMIVAEIGRADDDRFIRDQLSRGCMTRGSGRTMLVLTHADIIDEGTEVTGNRKDNQLMEKLRTEMKTLDRKKSEMFSRYKSAKGPERWEYLEAKHRLSFELRAKQAEHNELRIVMRSRSVSQKMQKLYEELTQDALPLAVFCVGNHAYKKHQAGYSIEEPPTLSVEGTNIPALRRHLFLAPAEARLHETRHTVVTQIPALINCVNLYASKTHLARKGEVEKIVVSPQKAVSALIQKAYERLNQNSEDQILMPFRAHEYYWTDEARVLCKEWAKMYSTSVHLAFLKKDGIKKGRAKNSQDISWNSDLTSIAAADIRSWFQGFSDFMNSTPRQLTKETNALVNGMINEIRSAWLLGELWSAALI</sequence>
<feature type="region of interest" description="Disordered" evidence="2">
    <location>
        <begin position="1"/>
        <end position="47"/>
    </location>
</feature>
<dbReference type="AlphaFoldDB" id="M2NCR3"/>